<sequence>MGPQHLRPVQLLCLLWAITFLPWAGALLCYEATASLFRGVNFQNWRWLLMRSMVCKLMEGCEETLVFIEAGTNRGVVGFKGCTSSLSYPPRISYLASPPGVSVASYSRVCRTYLCNNITTLQLFVRLKAEAPKSVALSSHTCPSCVGEHSKECLPHFVSTETCPKEALECYSSTLKFQAGSLNTTFLLMGCAYEYEKLLAKYHYIGSIQVTEVLNILEKSQVFGAGPSSRGSSWGILLGLLLVFRH</sequence>
<dbReference type="OMA" id="CKLSEGC"/>
<gene>
    <name evidence="8" type="primary">LYPD4</name>
</gene>
<organism evidence="8 9">
    <name type="scientific">Chinchilla lanigera</name>
    <name type="common">Long-tailed chinchilla</name>
    <name type="synonym">Chinchilla villidera</name>
    <dbReference type="NCBI Taxonomy" id="34839"/>
    <lineage>
        <taxon>Eukaryota</taxon>
        <taxon>Metazoa</taxon>
        <taxon>Chordata</taxon>
        <taxon>Craniata</taxon>
        <taxon>Vertebrata</taxon>
        <taxon>Euteleostomi</taxon>
        <taxon>Mammalia</taxon>
        <taxon>Eutheria</taxon>
        <taxon>Euarchontoglires</taxon>
        <taxon>Glires</taxon>
        <taxon>Rodentia</taxon>
        <taxon>Hystricomorpha</taxon>
        <taxon>Chinchillidae</taxon>
        <taxon>Chinchilla</taxon>
    </lineage>
</organism>
<dbReference type="InterPro" id="IPR045860">
    <property type="entry name" value="Snake_toxin-like_sf"/>
</dbReference>
<dbReference type="RefSeq" id="XP_013364185.1">
    <property type="nucleotide sequence ID" value="XM_013508731.1"/>
</dbReference>
<reference evidence="8" key="1">
    <citation type="submission" date="2025-08" db="UniProtKB">
        <authorList>
            <consortium name="Ensembl"/>
        </authorList>
    </citation>
    <scope>IDENTIFICATION</scope>
</reference>
<dbReference type="GeneTree" id="ENSGT00530000063351"/>
<keyword evidence="3 6" id="KW-0732">Signal</keyword>
<evidence type="ECO:0000313" key="8">
    <source>
        <dbReference type="Ensembl" id="ENSCLAP00000001527.1"/>
    </source>
</evidence>
<proteinExistence type="predicted"/>
<dbReference type="GO" id="GO:0001669">
    <property type="term" value="C:acrosomal vesicle"/>
    <property type="evidence" value="ECO:0007669"/>
    <property type="project" value="Ensembl"/>
</dbReference>
<evidence type="ECO:0000256" key="2">
    <source>
        <dbReference type="ARBA" id="ARBA00022475"/>
    </source>
</evidence>
<evidence type="ECO:0000256" key="3">
    <source>
        <dbReference type="ARBA" id="ARBA00022729"/>
    </source>
</evidence>
<evidence type="ECO:0000256" key="1">
    <source>
        <dbReference type="ARBA" id="ARBA00004236"/>
    </source>
</evidence>
<evidence type="ECO:0000259" key="7">
    <source>
        <dbReference type="Pfam" id="PF00021"/>
    </source>
</evidence>
<dbReference type="OrthoDB" id="9522487at2759"/>
<reference evidence="8" key="2">
    <citation type="submission" date="2025-09" db="UniProtKB">
        <authorList>
            <consortium name="Ensembl"/>
        </authorList>
    </citation>
    <scope>IDENTIFICATION</scope>
</reference>
<evidence type="ECO:0000256" key="4">
    <source>
        <dbReference type="ARBA" id="ARBA00023136"/>
    </source>
</evidence>
<keyword evidence="2" id="KW-1003">Cell membrane</keyword>
<dbReference type="GO" id="GO:0007339">
    <property type="term" value="P:binding of sperm to zona pellucida"/>
    <property type="evidence" value="ECO:0007669"/>
    <property type="project" value="Ensembl"/>
</dbReference>
<name>A0A8C2UPP4_CHILA</name>
<dbReference type="AlphaFoldDB" id="A0A8C2UPP4"/>
<dbReference type="GeneID" id="102010315"/>
<dbReference type="InterPro" id="IPR051899">
    <property type="entry name" value="Fert-Immune_med_protein"/>
</dbReference>
<feature type="chain" id="PRO_5034770358" evidence="6">
    <location>
        <begin position="27"/>
        <end position="246"/>
    </location>
</feature>
<dbReference type="CTD" id="147719"/>
<dbReference type="Ensembl" id="ENSCLAT00000001570.1">
    <property type="protein sequence ID" value="ENSCLAP00000001527.1"/>
    <property type="gene ID" value="ENSCLAG00000001144.1"/>
</dbReference>
<dbReference type="InterPro" id="IPR016054">
    <property type="entry name" value="LY6_UPA_recep-like"/>
</dbReference>
<keyword evidence="4" id="KW-0472">Membrane</keyword>
<dbReference type="PANTHER" id="PTHR16529">
    <property type="entry name" value="CD177 ANTIGEN"/>
    <property type="match status" value="1"/>
</dbReference>
<dbReference type="Proteomes" id="UP000694398">
    <property type="component" value="Unassembled WGS sequence"/>
</dbReference>
<dbReference type="RefSeq" id="XP_005412482.1">
    <property type="nucleotide sequence ID" value="XM_005412425.2"/>
</dbReference>
<dbReference type="RefSeq" id="XP_005412480.1">
    <property type="nucleotide sequence ID" value="XM_005412423.2"/>
</dbReference>
<evidence type="ECO:0000256" key="6">
    <source>
        <dbReference type="SAM" id="SignalP"/>
    </source>
</evidence>
<dbReference type="GO" id="GO:0160131">
    <property type="term" value="P:sperm migration through the uterotubal junction"/>
    <property type="evidence" value="ECO:0007669"/>
    <property type="project" value="Ensembl"/>
</dbReference>
<protein>
    <submittedName>
        <fullName evidence="8">LY6/PLAUR domain containing 4</fullName>
    </submittedName>
</protein>
<dbReference type="GO" id="GO:0044853">
    <property type="term" value="C:plasma membrane raft"/>
    <property type="evidence" value="ECO:0007669"/>
    <property type="project" value="TreeGrafter"/>
</dbReference>
<comment type="subcellular location">
    <subcellularLocation>
        <location evidence="1">Cell membrane</location>
    </subcellularLocation>
</comment>
<feature type="domain" description="UPAR/Ly6" evidence="7">
    <location>
        <begin position="139"/>
        <end position="215"/>
    </location>
</feature>
<keyword evidence="9" id="KW-1185">Reference proteome</keyword>
<dbReference type="Pfam" id="PF00021">
    <property type="entry name" value="UPAR_LY6"/>
    <property type="match status" value="1"/>
</dbReference>
<accession>A0A8C2UPP4</accession>
<dbReference type="SUPFAM" id="SSF57302">
    <property type="entry name" value="Snake toxin-like"/>
    <property type="match status" value="1"/>
</dbReference>
<evidence type="ECO:0000313" key="9">
    <source>
        <dbReference type="Proteomes" id="UP000694398"/>
    </source>
</evidence>
<feature type="signal peptide" evidence="6">
    <location>
        <begin position="1"/>
        <end position="26"/>
    </location>
</feature>
<keyword evidence="5" id="KW-0325">Glycoprotein</keyword>
<dbReference type="PANTHER" id="PTHR16529:SF6">
    <property type="entry name" value="LY6_PLAUR DOMAIN-CONTAINING PROTEIN 4"/>
    <property type="match status" value="1"/>
</dbReference>
<evidence type="ECO:0000256" key="5">
    <source>
        <dbReference type="ARBA" id="ARBA00023180"/>
    </source>
</evidence>